<organism evidence="1">
    <name type="scientific">marine sediment metagenome</name>
    <dbReference type="NCBI Taxonomy" id="412755"/>
    <lineage>
        <taxon>unclassified sequences</taxon>
        <taxon>metagenomes</taxon>
        <taxon>ecological metagenomes</taxon>
    </lineage>
</organism>
<gene>
    <name evidence="1" type="ORF">S01H4_03856</name>
</gene>
<dbReference type="EMBL" id="BART01000981">
    <property type="protein sequence ID" value="GAG59899.1"/>
    <property type="molecule type" value="Genomic_DNA"/>
</dbReference>
<sequence>LGLIILMKKNREKRFVDSITEIDDNLNSRGEIYNNLFKHDPHTKKWNTLRDLYDSNIVKSLRKYEDLQKDKYEILFSIYQDVFDTLQKIEKLEITKLIEFFDRISFQSYNSIDGLRLFWDNWKNSCSLNS</sequence>
<dbReference type="AlphaFoldDB" id="X0YTI6"/>
<accession>X0YTI6</accession>
<evidence type="ECO:0000313" key="1">
    <source>
        <dbReference type="EMBL" id="GAG59899.1"/>
    </source>
</evidence>
<name>X0YTI6_9ZZZZ</name>
<proteinExistence type="predicted"/>
<protein>
    <submittedName>
        <fullName evidence="1">Uncharacterized protein</fullName>
    </submittedName>
</protein>
<feature type="non-terminal residue" evidence="1">
    <location>
        <position position="1"/>
    </location>
</feature>
<comment type="caution">
    <text evidence="1">The sequence shown here is derived from an EMBL/GenBank/DDBJ whole genome shotgun (WGS) entry which is preliminary data.</text>
</comment>
<reference evidence="1" key="1">
    <citation type="journal article" date="2014" name="Front. Microbiol.">
        <title>High frequency of phylogenetically diverse reductive dehalogenase-homologous genes in deep subseafloor sedimentary metagenomes.</title>
        <authorList>
            <person name="Kawai M."/>
            <person name="Futagami T."/>
            <person name="Toyoda A."/>
            <person name="Takaki Y."/>
            <person name="Nishi S."/>
            <person name="Hori S."/>
            <person name="Arai W."/>
            <person name="Tsubouchi T."/>
            <person name="Morono Y."/>
            <person name="Uchiyama I."/>
            <person name="Ito T."/>
            <person name="Fujiyama A."/>
            <person name="Inagaki F."/>
            <person name="Takami H."/>
        </authorList>
    </citation>
    <scope>NUCLEOTIDE SEQUENCE</scope>
    <source>
        <strain evidence="1">Expedition CK06-06</strain>
    </source>
</reference>